<gene>
    <name evidence="1" type="ORF">VITISV_014263</name>
</gene>
<dbReference type="AlphaFoldDB" id="A5ATD1"/>
<name>A5ATD1_VITVI</name>
<accession>A5ATD1</accession>
<evidence type="ECO:0000313" key="1">
    <source>
        <dbReference type="EMBL" id="CAN64886.1"/>
    </source>
</evidence>
<organism evidence="1">
    <name type="scientific">Vitis vinifera</name>
    <name type="common">Grape</name>
    <dbReference type="NCBI Taxonomy" id="29760"/>
    <lineage>
        <taxon>Eukaryota</taxon>
        <taxon>Viridiplantae</taxon>
        <taxon>Streptophyta</taxon>
        <taxon>Embryophyta</taxon>
        <taxon>Tracheophyta</taxon>
        <taxon>Spermatophyta</taxon>
        <taxon>Magnoliopsida</taxon>
        <taxon>eudicotyledons</taxon>
        <taxon>Gunneridae</taxon>
        <taxon>Pentapetalae</taxon>
        <taxon>rosids</taxon>
        <taxon>Vitales</taxon>
        <taxon>Vitaceae</taxon>
        <taxon>Viteae</taxon>
        <taxon>Vitis</taxon>
    </lineage>
</organism>
<sequence length="292" mass="33033">MTSTGKEKRSIVEENVEVYKKDTFDRCMFTNLELTQRFNLHFANRVVILDISKEGFCLYETKKWLEVDGFKPTEVVQRLCGYEETDGKKLKSFGTYNRASMCRMQFVHKKDGSWGRKSFVLTLKVNVSLDELSLEEENDVGTLALSNGSSILINENHDMEGEGTHNENAIKLQKDNGTGAQAVADHSCETIRNKVEVSNNLNAQINFIGTHLDEMALANDGRLTSLDWKIDRFEEDFKGISIEMPSNFQSDFVDDPIATRVFHAQHMGVMVVCSPGNRGLILIPLPIQLHGY</sequence>
<protein>
    <submittedName>
        <fullName evidence="1">Uncharacterized protein</fullName>
    </submittedName>
</protein>
<reference evidence="1" key="1">
    <citation type="journal article" date="2007" name="PLoS ONE">
        <title>The first genome sequence of an elite grapevine cultivar (Pinot noir Vitis vinifera L.): coping with a highly heterozygous genome.</title>
        <authorList>
            <person name="Velasco R."/>
            <person name="Zharkikh A."/>
            <person name="Troggio M."/>
            <person name="Cartwright D.A."/>
            <person name="Cestaro A."/>
            <person name="Pruss D."/>
            <person name="Pindo M."/>
            <person name="FitzGerald L.M."/>
            <person name="Vezzulli S."/>
            <person name="Reid J."/>
            <person name="Malacarne G."/>
            <person name="Iliev D."/>
            <person name="Coppola G."/>
            <person name="Wardell B."/>
            <person name="Micheletti D."/>
            <person name="Macalma T."/>
            <person name="Facci M."/>
            <person name="Mitchell J.T."/>
            <person name="Perazzolli M."/>
            <person name="Eldredge G."/>
            <person name="Gatto P."/>
            <person name="Oyzerski R."/>
            <person name="Moretto M."/>
            <person name="Gutin N."/>
            <person name="Stefanini M."/>
            <person name="Chen Y."/>
            <person name="Segala C."/>
            <person name="Davenport C."/>
            <person name="Dematte L."/>
            <person name="Mraz A."/>
            <person name="Battilana J."/>
            <person name="Stormo K."/>
            <person name="Costa F."/>
            <person name="Tao Q."/>
            <person name="Si-Ammour A."/>
            <person name="Harkins T."/>
            <person name="Lackey A."/>
            <person name="Perbost C."/>
            <person name="Taillon B."/>
            <person name="Stella A."/>
            <person name="Solovyev V."/>
            <person name="Fawcett J.A."/>
            <person name="Sterck L."/>
            <person name="Vandepoele K."/>
            <person name="Grando S.M."/>
            <person name="Toppo S."/>
            <person name="Moser C."/>
            <person name="Lanchbury J."/>
            <person name="Bogden R."/>
            <person name="Skolnick M."/>
            <person name="Sgaramella V."/>
            <person name="Bhatnagar S.K."/>
            <person name="Fontana P."/>
            <person name="Gutin A."/>
            <person name="Van de Peer Y."/>
            <person name="Salamini F."/>
            <person name="Viola R."/>
        </authorList>
    </citation>
    <scope>NUCLEOTIDE SEQUENCE</scope>
</reference>
<proteinExistence type="predicted"/>
<dbReference type="EMBL" id="AM434815">
    <property type="protein sequence ID" value="CAN64886.1"/>
    <property type="molecule type" value="Genomic_DNA"/>
</dbReference>